<dbReference type="InterPro" id="IPR017716">
    <property type="entry name" value="S-AdoMet_deCOase_pro-enz"/>
</dbReference>
<evidence type="ECO:0000256" key="8">
    <source>
        <dbReference type="ARBA" id="ARBA00023239"/>
    </source>
</evidence>
<evidence type="ECO:0000256" key="7">
    <source>
        <dbReference type="ARBA" id="ARBA00023145"/>
    </source>
</evidence>
<gene>
    <name evidence="11" type="primary">speD</name>
    <name evidence="11" type="ORF">RM552_17430</name>
</gene>
<dbReference type="InterPro" id="IPR003826">
    <property type="entry name" value="AdoMetDC_fam_prok"/>
</dbReference>
<comment type="cofactor">
    <cofactor evidence="1">
        <name>pyruvate</name>
        <dbReference type="ChEBI" id="CHEBI:15361"/>
    </cofactor>
</comment>
<dbReference type="InterPro" id="IPR042286">
    <property type="entry name" value="AdoMetDC_C"/>
</dbReference>
<keyword evidence="7" id="KW-0865">Zymogen</keyword>
<reference evidence="11 12" key="1">
    <citation type="submission" date="2023-09" db="EMBL/GenBank/DDBJ databases">
        <authorList>
            <person name="Rey-Velasco X."/>
        </authorList>
    </citation>
    <scope>NUCLEOTIDE SEQUENCE [LARGE SCALE GENOMIC DNA]</scope>
    <source>
        <strain evidence="11 12">P117</strain>
    </source>
</reference>
<organism evidence="11 12">
    <name type="scientific">Glaciecola petra</name>
    <dbReference type="NCBI Taxonomy" id="3075602"/>
    <lineage>
        <taxon>Bacteria</taxon>
        <taxon>Pseudomonadati</taxon>
        <taxon>Pseudomonadota</taxon>
        <taxon>Gammaproteobacteria</taxon>
        <taxon>Alteromonadales</taxon>
        <taxon>Alteromonadaceae</taxon>
        <taxon>Glaciecola</taxon>
    </lineage>
</organism>
<dbReference type="SUPFAM" id="SSF56276">
    <property type="entry name" value="S-adenosylmethionine decarboxylase"/>
    <property type="match status" value="1"/>
</dbReference>
<evidence type="ECO:0000256" key="5">
    <source>
        <dbReference type="ARBA" id="ARBA00023066"/>
    </source>
</evidence>
<dbReference type="Gene3D" id="3.30.160.750">
    <property type="match status" value="1"/>
</dbReference>
<evidence type="ECO:0000256" key="4">
    <source>
        <dbReference type="ARBA" id="ARBA00022813"/>
    </source>
</evidence>
<dbReference type="GO" id="GO:0004014">
    <property type="term" value="F:adenosylmethionine decarboxylase activity"/>
    <property type="evidence" value="ECO:0007669"/>
    <property type="project" value="UniProtKB-EC"/>
</dbReference>
<evidence type="ECO:0000256" key="2">
    <source>
        <dbReference type="ARBA" id="ARBA00022691"/>
    </source>
</evidence>
<keyword evidence="2" id="KW-0949">S-adenosyl-L-methionine</keyword>
<evidence type="ECO:0000256" key="6">
    <source>
        <dbReference type="ARBA" id="ARBA00023115"/>
    </source>
</evidence>
<keyword evidence="10" id="KW-0670">Pyruvate</keyword>
<evidence type="ECO:0000313" key="12">
    <source>
        <dbReference type="Proteomes" id="UP001253545"/>
    </source>
</evidence>
<keyword evidence="12" id="KW-1185">Reference proteome</keyword>
<dbReference type="RefSeq" id="WP_311370170.1">
    <property type="nucleotide sequence ID" value="NZ_JAVRHX010000009.1"/>
</dbReference>
<dbReference type="EMBL" id="JAVRHX010000009">
    <property type="protein sequence ID" value="MDT0596643.1"/>
    <property type="molecule type" value="Genomic_DNA"/>
</dbReference>
<accession>A0ABU2ZVG8</accession>
<name>A0ABU2ZVG8_9ALTE</name>
<keyword evidence="3" id="KW-0210">Decarboxylase</keyword>
<evidence type="ECO:0000256" key="3">
    <source>
        <dbReference type="ARBA" id="ARBA00022793"/>
    </source>
</evidence>
<dbReference type="Gene3D" id="3.30.360.110">
    <property type="entry name" value="S-adenosylmethionine decarboxylase domain"/>
    <property type="match status" value="1"/>
</dbReference>
<comment type="caution">
    <text evidence="11">The sequence shown here is derived from an EMBL/GenBank/DDBJ whole genome shotgun (WGS) entry which is preliminary data.</text>
</comment>
<dbReference type="PANTHER" id="PTHR33866:SF2">
    <property type="entry name" value="S-ADENOSYLMETHIONINE DECARBOXYLASE PROENZYME"/>
    <property type="match status" value="1"/>
</dbReference>
<dbReference type="InterPro" id="IPR042284">
    <property type="entry name" value="AdoMetDC_N"/>
</dbReference>
<sequence length="134" mass="14431">MTYDRSTMASGKFAPGKHVLIDLYGAKNLTKVELIKDALQNAATICGAEVLNTNLHSFGENAGVTGVALLAESHISIHTWPELDYAAIDIFMCGNCEPELAIEPLKQFFNANDSAVNIIHRGQNAPSSQTQKTA</sequence>
<dbReference type="Pfam" id="PF02675">
    <property type="entry name" value="AdoMet_dc"/>
    <property type="match status" value="1"/>
</dbReference>
<keyword evidence="8 11" id="KW-0456">Lyase</keyword>
<evidence type="ECO:0000256" key="9">
    <source>
        <dbReference type="ARBA" id="ARBA00023270"/>
    </source>
</evidence>
<keyword evidence="6" id="KW-0620">Polyamine biosynthesis</keyword>
<dbReference type="NCBIfam" id="TIGR03330">
    <property type="entry name" value="SAM_DCase_Bsu"/>
    <property type="match status" value="1"/>
</dbReference>
<evidence type="ECO:0000256" key="10">
    <source>
        <dbReference type="ARBA" id="ARBA00023317"/>
    </source>
</evidence>
<dbReference type="EC" id="4.1.1.50" evidence="11"/>
<dbReference type="InterPro" id="IPR016067">
    <property type="entry name" value="S-AdoMet_deCO2ase_core"/>
</dbReference>
<keyword evidence="5" id="KW-0745">Spermidine biosynthesis</keyword>
<keyword evidence="4" id="KW-0068">Autocatalytic cleavage</keyword>
<dbReference type="PANTHER" id="PTHR33866">
    <property type="entry name" value="S-ADENOSYLMETHIONINE DECARBOXYLASE PROENZYME"/>
    <property type="match status" value="1"/>
</dbReference>
<proteinExistence type="predicted"/>
<protein>
    <submittedName>
        <fullName evidence="11">Adenosylmethionine decarboxylase</fullName>
        <ecNumber evidence="11">4.1.1.50</ecNumber>
    </submittedName>
</protein>
<keyword evidence="9" id="KW-0704">Schiff base</keyword>
<evidence type="ECO:0000256" key="1">
    <source>
        <dbReference type="ARBA" id="ARBA00001928"/>
    </source>
</evidence>
<evidence type="ECO:0000313" key="11">
    <source>
        <dbReference type="EMBL" id="MDT0596643.1"/>
    </source>
</evidence>
<dbReference type="Proteomes" id="UP001253545">
    <property type="component" value="Unassembled WGS sequence"/>
</dbReference>